<proteinExistence type="predicted"/>
<geneLocation type="mitochondrion" evidence="2"/>
<accession>A0A384TG95</accession>
<protein>
    <submittedName>
        <fullName evidence="2">ATP synthase F0 subunit 8</fullName>
    </submittedName>
</protein>
<feature type="transmembrane region" description="Helical" evidence="1">
    <location>
        <begin position="6"/>
        <end position="29"/>
    </location>
</feature>
<dbReference type="EMBL" id="KU577436">
    <property type="protein sequence ID" value="AOM68235.1"/>
    <property type="molecule type" value="Genomic_DNA"/>
</dbReference>
<sequence length="52" mass="6461">MSPILWLMTYFYFLTLMGLSVLMIYYLTVFSLNNLINKKLNLFNYYNFKFLW</sequence>
<dbReference type="RefSeq" id="YP_009519802.1">
    <property type="nucleotide sequence ID" value="NC_039534.1"/>
</dbReference>
<name>A0A384TG95_9HYME</name>
<gene>
    <name evidence="2" type="primary">atp8</name>
</gene>
<dbReference type="GeneID" id="38279960"/>
<keyword evidence="1" id="KW-1133">Transmembrane helix</keyword>
<evidence type="ECO:0000313" key="2">
    <source>
        <dbReference type="EMBL" id="AOM68235.1"/>
    </source>
</evidence>
<evidence type="ECO:0000256" key="1">
    <source>
        <dbReference type="SAM" id="Phobius"/>
    </source>
</evidence>
<reference evidence="2" key="1">
    <citation type="journal article" date="2018" name="Sci. Rep.">
        <title>Extensive gene rearrangements in the mitochondrial genomes of two egg parasitoids, Trichogramma japonicum and Trichogramma ostriniae (Hymenoptera: Chalcidoidea: Trichogrammatidae).</title>
        <authorList>
            <person name="Chen L."/>
            <person name="Chen P.Y."/>
            <person name="Xue X.F."/>
            <person name="Hua H.Q."/>
            <person name="Li Y.X."/>
            <person name="Zhang F."/>
            <person name="Wei S.J."/>
        </authorList>
    </citation>
    <scope>NUCLEOTIDE SEQUENCE</scope>
</reference>
<dbReference type="AlphaFoldDB" id="A0A384TG95"/>
<keyword evidence="1" id="KW-0812">Transmembrane</keyword>
<keyword evidence="1" id="KW-0472">Membrane</keyword>
<keyword evidence="2" id="KW-0496">Mitochondrion</keyword>
<organism evidence="2">
    <name type="scientific">Trichogramma japonicum</name>
    <dbReference type="NCBI Taxonomy" id="311206"/>
    <lineage>
        <taxon>Eukaryota</taxon>
        <taxon>Metazoa</taxon>
        <taxon>Ecdysozoa</taxon>
        <taxon>Arthropoda</taxon>
        <taxon>Hexapoda</taxon>
        <taxon>Insecta</taxon>
        <taxon>Pterygota</taxon>
        <taxon>Neoptera</taxon>
        <taxon>Endopterygota</taxon>
        <taxon>Hymenoptera</taxon>
        <taxon>Apocrita</taxon>
        <taxon>Proctotrupomorpha</taxon>
        <taxon>Chalcidoidea</taxon>
        <taxon>Trichogrammatidae</taxon>
        <taxon>Trichogramma</taxon>
    </lineage>
</organism>